<feature type="transmembrane region" description="Helical" evidence="2">
    <location>
        <begin position="375"/>
        <end position="397"/>
    </location>
</feature>
<proteinExistence type="predicted"/>
<feature type="transmembrane region" description="Helical" evidence="2">
    <location>
        <begin position="164"/>
        <end position="189"/>
    </location>
</feature>
<dbReference type="InterPro" id="IPR011701">
    <property type="entry name" value="MFS"/>
</dbReference>
<dbReference type="SMART" id="SM00267">
    <property type="entry name" value="GGDEF"/>
    <property type="match status" value="1"/>
</dbReference>
<feature type="region of interest" description="Disordered" evidence="1">
    <location>
        <begin position="401"/>
        <end position="477"/>
    </location>
</feature>
<dbReference type="Gene3D" id="1.20.1250.20">
    <property type="entry name" value="MFS general substrate transporter like domains"/>
    <property type="match status" value="1"/>
</dbReference>
<feature type="transmembrane region" description="Helical" evidence="2">
    <location>
        <begin position="599"/>
        <end position="619"/>
    </location>
</feature>
<keyword evidence="5" id="KW-1185">Reference proteome</keyword>
<dbReference type="PANTHER" id="PTHR45138">
    <property type="entry name" value="REGULATORY COMPONENTS OF SENSORY TRANSDUCTION SYSTEM"/>
    <property type="match status" value="1"/>
</dbReference>
<evidence type="ECO:0000313" key="4">
    <source>
        <dbReference type="EMBL" id="NRN70822.1"/>
    </source>
</evidence>
<evidence type="ECO:0000313" key="5">
    <source>
        <dbReference type="Proteomes" id="UP000763557"/>
    </source>
</evidence>
<dbReference type="InterPro" id="IPR050469">
    <property type="entry name" value="Diguanylate_Cyclase"/>
</dbReference>
<dbReference type="CDD" id="cd01949">
    <property type="entry name" value="GGDEF"/>
    <property type="match status" value="1"/>
</dbReference>
<feature type="transmembrane region" description="Helical" evidence="2">
    <location>
        <begin position="677"/>
        <end position="710"/>
    </location>
</feature>
<name>A0ABX2FHS3_9PSEU</name>
<feature type="transmembrane region" description="Helical" evidence="2">
    <location>
        <begin position="245"/>
        <end position="264"/>
    </location>
</feature>
<feature type="transmembrane region" description="Helical" evidence="2">
    <location>
        <begin position="92"/>
        <end position="120"/>
    </location>
</feature>
<feature type="domain" description="GGDEF" evidence="3">
    <location>
        <begin position="753"/>
        <end position="884"/>
    </location>
</feature>
<gene>
    <name evidence="4" type="ORF">GC106_80960</name>
</gene>
<feature type="transmembrane region" description="Helical" evidence="2">
    <location>
        <begin position="308"/>
        <end position="328"/>
    </location>
</feature>
<dbReference type="InterPro" id="IPR029787">
    <property type="entry name" value="Nucleotide_cyclase"/>
</dbReference>
<dbReference type="SUPFAM" id="SSF55073">
    <property type="entry name" value="Nucleotide cyclase"/>
    <property type="match status" value="1"/>
</dbReference>
<feature type="transmembrane region" description="Helical" evidence="2">
    <location>
        <begin position="631"/>
        <end position="657"/>
    </location>
</feature>
<dbReference type="PROSITE" id="PS50887">
    <property type="entry name" value="GGDEF"/>
    <property type="match status" value="1"/>
</dbReference>
<dbReference type="Proteomes" id="UP000763557">
    <property type="component" value="Unassembled WGS sequence"/>
</dbReference>
<dbReference type="EMBL" id="JAAATY010000045">
    <property type="protein sequence ID" value="NRN70822.1"/>
    <property type="molecule type" value="Genomic_DNA"/>
</dbReference>
<dbReference type="CDD" id="cd06173">
    <property type="entry name" value="MFS_MefA_like"/>
    <property type="match status" value="1"/>
</dbReference>
<reference evidence="4 5" key="1">
    <citation type="submission" date="2020-01" db="EMBL/GenBank/DDBJ databases">
        <title>Kibdelosporangium persica a novel Actinomycetes from a hot desert in Iran.</title>
        <authorList>
            <person name="Safaei N."/>
            <person name="Zaburannyi N."/>
            <person name="Mueller R."/>
            <person name="Wink J."/>
        </authorList>
    </citation>
    <scope>NUCLEOTIDE SEQUENCE [LARGE SCALE GENOMIC DNA]</scope>
    <source>
        <strain evidence="4 5">4NS15</strain>
    </source>
</reference>
<feature type="transmembrane region" description="Helical" evidence="2">
    <location>
        <begin position="557"/>
        <end position="579"/>
    </location>
</feature>
<organism evidence="4 5">
    <name type="scientific">Kibdelosporangium persicum</name>
    <dbReference type="NCBI Taxonomy" id="2698649"/>
    <lineage>
        <taxon>Bacteria</taxon>
        <taxon>Bacillati</taxon>
        <taxon>Actinomycetota</taxon>
        <taxon>Actinomycetes</taxon>
        <taxon>Pseudonocardiales</taxon>
        <taxon>Pseudonocardiaceae</taxon>
        <taxon>Kibdelosporangium</taxon>
    </lineage>
</organism>
<comment type="caution">
    <text evidence="4">The sequence shown here is derived from an EMBL/GenBank/DDBJ whole genome shotgun (WGS) entry which is preliminary data.</text>
</comment>
<keyword evidence="2" id="KW-0472">Membrane</keyword>
<feature type="transmembrane region" description="Helical" evidence="2">
    <location>
        <begin position="349"/>
        <end position="369"/>
    </location>
</feature>
<keyword evidence="2" id="KW-1133">Transmembrane helix</keyword>
<dbReference type="NCBIfam" id="TIGR00254">
    <property type="entry name" value="GGDEF"/>
    <property type="match status" value="1"/>
</dbReference>
<dbReference type="Pfam" id="PF00990">
    <property type="entry name" value="GGDEF"/>
    <property type="match status" value="1"/>
</dbReference>
<dbReference type="InterPro" id="IPR043128">
    <property type="entry name" value="Rev_trsase/Diguanyl_cyclase"/>
</dbReference>
<evidence type="ECO:0000256" key="1">
    <source>
        <dbReference type="SAM" id="MobiDB-lite"/>
    </source>
</evidence>
<evidence type="ECO:0000259" key="3">
    <source>
        <dbReference type="PROSITE" id="PS50887"/>
    </source>
</evidence>
<feature type="transmembrane region" description="Helical" evidence="2">
    <location>
        <begin position="285"/>
        <end position="302"/>
    </location>
</feature>
<dbReference type="RefSeq" id="WP_173141977.1">
    <property type="nucleotide sequence ID" value="NZ_JAAATY010000045.1"/>
</dbReference>
<feature type="transmembrane region" description="Helical" evidence="2">
    <location>
        <begin position="222"/>
        <end position="239"/>
    </location>
</feature>
<feature type="compositionally biased region" description="Basic and acidic residues" evidence="1">
    <location>
        <begin position="461"/>
        <end position="477"/>
    </location>
</feature>
<dbReference type="InterPro" id="IPR000160">
    <property type="entry name" value="GGDEF_dom"/>
</dbReference>
<sequence length="910" mass="95427">MTEARSPGLGTVLRVPEFRALWVAEVLSVAGDQLARVALALLVFSRTGSASATALTYALTFVPALVGGWLLSGLADRWPRRTVLVATDLIRAGLAAVMAVPVLPLWALWATVIALTLAGAPFKAAQQALLPEVLVGEGQYKRGLAVRVISNQTAQLVGFGAGGALVVAVSPAGAMLINAGTFAVAAFVVATRVRRRPSPALAPRGKEGGTVGTDDWVAHQRGQLLVPFALVCLTGLFVVPEGLAAPYAVTLGMGSVAVGLLMAADPAGSIVGAWLESRLPHSNNGLGGVIVPAALAGLPLVVCLAQPSLALVALLWAISGALSTIYLLRLQPVVVQRTPHHRLGLVMGRYTTCLYASQGIAILAGGLLAERVGPVSAVAAAGGLGTLAVLLAALVATRERHRRRTARDDDDAEAHDGNLADDQVSLLATTSSRGTERSSGEPSTSGMEGAPAGYGSADSMTDDRRRTRQSRRSDRPGVKGWALWSRRPVAIGLLLTAETAAVAIIAYSAWTQPVTRHDVLLCTTLAVLGLVAAEMTRTVERLRRRSTHPPHVNLSSVWTCGAALVLPVSLAAAVAIALYGHMWIRSWRRLPEVRPHQVIYNATNVILTVSAVSVLIHLAPEQPLVASAAPLTLGWLAAALFVYFVVNSALAAASAAAYRPGERLSASDLLGDLRENVLELATLCMGTIAALLLTLRPWAVVLVFVPLFILHKSVLIKQLEDLATTDAKTGLLNAATWRTLADRELERARRYSRTCGVLLLDLDRFREINNTYGHLAGDEALKLVGGAIAACTRGSDLAGRWGGDEFVVLLPDASTADLLPAATRLRDQIANLTIGNEHRPLSVSVGAAAWPTHGADLSEVFLAADNVLFAAKDNGRGRVCVADGSTRPTAASQEREEASAPTAAPTPPPA</sequence>
<evidence type="ECO:0000256" key="2">
    <source>
        <dbReference type="SAM" id="Phobius"/>
    </source>
</evidence>
<protein>
    <submittedName>
        <fullName evidence="4">GGDEF domain-containing diguanylate cyclase</fullName>
    </submittedName>
</protein>
<feature type="transmembrane region" description="Helical" evidence="2">
    <location>
        <begin position="489"/>
        <end position="510"/>
    </location>
</feature>
<dbReference type="Gene3D" id="3.30.70.270">
    <property type="match status" value="1"/>
</dbReference>
<dbReference type="SUPFAM" id="SSF103473">
    <property type="entry name" value="MFS general substrate transporter"/>
    <property type="match status" value="1"/>
</dbReference>
<feature type="region of interest" description="Disordered" evidence="1">
    <location>
        <begin position="882"/>
        <end position="910"/>
    </location>
</feature>
<dbReference type="InterPro" id="IPR036259">
    <property type="entry name" value="MFS_trans_sf"/>
</dbReference>
<keyword evidence="2" id="KW-0812">Transmembrane</keyword>
<feature type="transmembrane region" description="Helical" evidence="2">
    <location>
        <begin position="50"/>
        <end position="71"/>
    </location>
</feature>
<dbReference type="Pfam" id="PF07690">
    <property type="entry name" value="MFS_1"/>
    <property type="match status" value="1"/>
</dbReference>
<dbReference type="PANTHER" id="PTHR45138:SF9">
    <property type="entry name" value="DIGUANYLATE CYCLASE DGCM-RELATED"/>
    <property type="match status" value="1"/>
</dbReference>
<accession>A0ABX2FHS3</accession>